<evidence type="ECO:0000313" key="1">
    <source>
        <dbReference type="EMBL" id="KAJ8870666.1"/>
    </source>
</evidence>
<protein>
    <submittedName>
        <fullName evidence="1">Uncharacterized protein</fullName>
    </submittedName>
</protein>
<dbReference type="EMBL" id="JARBHB010000013">
    <property type="protein sequence ID" value="KAJ8870666.1"/>
    <property type="molecule type" value="Genomic_DNA"/>
</dbReference>
<evidence type="ECO:0000313" key="2">
    <source>
        <dbReference type="Proteomes" id="UP001159363"/>
    </source>
</evidence>
<comment type="caution">
    <text evidence="1">The sequence shown here is derived from an EMBL/GenBank/DDBJ whole genome shotgun (WGS) entry which is preliminary data.</text>
</comment>
<organism evidence="1 2">
    <name type="scientific">Dryococelus australis</name>
    <dbReference type="NCBI Taxonomy" id="614101"/>
    <lineage>
        <taxon>Eukaryota</taxon>
        <taxon>Metazoa</taxon>
        <taxon>Ecdysozoa</taxon>
        <taxon>Arthropoda</taxon>
        <taxon>Hexapoda</taxon>
        <taxon>Insecta</taxon>
        <taxon>Pterygota</taxon>
        <taxon>Neoptera</taxon>
        <taxon>Polyneoptera</taxon>
        <taxon>Phasmatodea</taxon>
        <taxon>Verophasmatodea</taxon>
        <taxon>Anareolatae</taxon>
        <taxon>Phasmatidae</taxon>
        <taxon>Eurycanthinae</taxon>
        <taxon>Dryococelus</taxon>
    </lineage>
</organism>
<name>A0ABQ9GE42_9NEOP</name>
<reference evidence="1 2" key="1">
    <citation type="submission" date="2023-02" db="EMBL/GenBank/DDBJ databases">
        <title>LHISI_Scaffold_Assembly.</title>
        <authorList>
            <person name="Stuart O.P."/>
            <person name="Cleave R."/>
            <person name="Magrath M.J.L."/>
            <person name="Mikheyev A.S."/>
        </authorList>
    </citation>
    <scope>NUCLEOTIDE SEQUENCE [LARGE SCALE GENOMIC DNA]</scope>
    <source>
        <strain evidence="1">Daus_M_001</strain>
        <tissue evidence="1">Leg muscle</tissue>
    </source>
</reference>
<proteinExistence type="predicted"/>
<keyword evidence="2" id="KW-1185">Reference proteome</keyword>
<gene>
    <name evidence="1" type="ORF">PR048_029689</name>
</gene>
<sequence length="93" mass="10913">MRKPDNVYTRYKPMSPWAADSLVEQYRMLRNKCAQLVRRAEMLYSLDSFRSCRTSGDFWKGIASFFPTSWRYAVVKPFAKCISATALDDFRPI</sequence>
<accession>A0ABQ9GE42</accession>
<dbReference type="Proteomes" id="UP001159363">
    <property type="component" value="Chromosome 12"/>
</dbReference>